<feature type="transmembrane region" description="Helical" evidence="1">
    <location>
        <begin position="28"/>
        <end position="49"/>
    </location>
</feature>
<dbReference type="Proteomes" id="UP001201020">
    <property type="component" value="Chromosome"/>
</dbReference>
<name>A0A9Y1BIH0_9ARCH</name>
<dbReference type="PANTHER" id="PTHR37523">
    <property type="entry name" value="METALLOPHOSPHOESTERASE"/>
    <property type="match status" value="1"/>
</dbReference>
<dbReference type="InterPro" id="IPR004843">
    <property type="entry name" value="Calcineurin-like_PHP"/>
</dbReference>
<evidence type="ECO:0000259" key="2">
    <source>
        <dbReference type="Pfam" id="PF00149"/>
    </source>
</evidence>
<dbReference type="PANTHER" id="PTHR37523:SF1">
    <property type="entry name" value="CALCINEURIN-LIKE PHOSPHOESTERASE DOMAIN-CONTAINING PROTEIN"/>
    <property type="match status" value="1"/>
</dbReference>
<evidence type="ECO:0000256" key="1">
    <source>
        <dbReference type="SAM" id="Phobius"/>
    </source>
</evidence>
<dbReference type="EMBL" id="CP084166">
    <property type="protein sequence ID" value="UJG39562.1"/>
    <property type="molecule type" value="Genomic_DNA"/>
</dbReference>
<dbReference type="SUPFAM" id="SSF56300">
    <property type="entry name" value="Metallo-dependent phosphatases"/>
    <property type="match status" value="1"/>
</dbReference>
<proteinExistence type="predicted"/>
<keyword evidence="1" id="KW-0812">Transmembrane</keyword>
<reference evidence="3" key="1">
    <citation type="journal article" date="2022" name="Nat. Microbiol.">
        <title>Unique mobile elements and scalable gene flow at the prokaryote-eukaryote boundary revealed by circularized Asgard archaea genomes.</title>
        <authorList>
            <person name="Wu F."/>
            <person name="Speth D.R."/>
            <person name="Philosof A."/>
            <person name="Cremiere A."/>
            <person name="Narayanan A."/>
            <person name="Barco R.A."/>
            <person name="Connon S.A."/>
            <person name="Amend J.P."/>
            <person name="Antoshechkin I.A."/>
            <person name="Orphan V.J."/>
        </authorList>
    </citation>
    <scope>NUCLEOTIDE SEQUENCE</scope>
    <source>
        <strain evidence="3">PM71</strain>
    </source>
</reference>
<keyword evidence="1" id="KW-0472">Membrane</keyword>
<feature type="domain" description="Calcineurin-like phosphoesterase" evidence="2">
    <location>
        <begin position="1"/>
        <end position="230"/>
    </location>
</feature>
<dbReference type="InterPro" id="IPR029052">
    <property type="entry name" value="Metallo-depent_PP-like"/>
</dbReference>
<organism evidence="3">
    <name type="scientific">Candidatus Heimdallarchaeum aukensis</name>
    <dbReference type="NCBI Taxonomy" id="2876573"/>
    <lineage>
        <taxon>Archaea</taxon>
        <taxon>Promethearchaeati</taxon>
        <taxon>Candidatus Heimdallarchaeota</taxon>
        <taxon>Candidatus Heimdallarchaeia (ex Rinke et al. 2021) (nom. nud.)</taxon>
        <taxon>Candidatus Heimdallarchaeales</taxon>
        <taxon>Candidatus Heimdallarchaeaceae</taxon>
        <taxon>Candidatus Heimdallarchaeum</taxon>
    </lineage>
</organism>
<sequence>MKAIVIADIHGSLKLLRRLRKELEEVDVIFIAGDIAGTICIPLIFQSIIKYKRISRKKYMELVFGEKYKEFVDFQLQTTKKILNFLRGLNKPVFFTHGNTDIPEVITYIKKQTEQNSNLIFIESSIVEHDKFIVLGYGYCQKAEYSSVQTPTNRDISIIRKDLLKLKEQALLLKKKNENKLFIGLFHEPPKNTHIDLIPSRNYHAGNQEITSFIFESLLFDFVFCGHIHEIQAIQTEKNIMLINPGPLVNGFFAYVDLFTREAILRRKKVLSFSSIVYKLRSVFV</sequence>
<accession>A0A9Y1BIH0</accession>
<evidence type="ECO:0000313" key="3">
    <source>
        <dbReference type="EMBL" id="UJG39562.1"/>
    </source>
</evidence>
<dbReference type="Pfam" id="PF00149">
    <property type="entry name" value="Metallophos"/>
    <property type="match status" value="1"/>
</dbReference>
<dbReference type="GO" id="GO:0016787">
    <property type="term" value="F:hydrolase activity"/>
    <property type="evidence" value="ECO:0007669"/>
    <property type="project" value="InterPro"/>
</dbReference>
<gene>
    <name evidence="3" type="ORF">K9W45_06740</name>
</gene>
<protein>
    <submittedName>
        <fullName evidence="3">Metallophosphoesterase</fullName>
    </submittedName>
</protein>
<keyword evidence="1" id="KW-1133">Transmembrane helix</keyword>
<dbReference type="Gene3D" id="3.60.21.10">
    <property type="match status" value="1"/>
</dbReference>
<dbReference type="AlphaFoldDB" id="A0A9Y1BIH0"/>